<gene>
    <name evidence="2" type="ORF">LIER_19401</name>
</gene>
<evidence type="ECO:0000256" key="1">
    <source>
        <dbReference type="SAM" id="Phobius"/>
    </source>
</evidence>
<dbReference type="AlphaFoldDB" id="A0AAV3QK94"/>
<comment type="caution">
    <text evidence="2">The sequence shown here is derived from an EMBL/GenBank/DDBJ whole genome shotgun (WGS) entry which is preliminary data.</text>
</comment>
<accession>A0AAV3QK94</accession>
<organism evidence="2 3">
    <name type="scientific">Lithospermum erythrorhizon</name>
    <name type="common">Purple gromwell</name>
    <name type="synonym">Lithospermum officinale var. erythrorhizon</name>
    <dbReference type="NCBI Taxonomy" id="34254"/>
    <lineage>
        <taxon>Eukaryota</taxon>
        <taxon>Viridiplantae</taxon>
        <taxon>Streptophyta</taxon>
        <taxon>Embryophyta</taxon>
        <taxon>Tracheophyta</taxon>
        <taxon>Spermatophyta</taxon>
        <taxon>Magnoliopsida</taxon>
        <taxon>eudicotyledons</taxon>
        <taxon>Gunneridae</taxon>
        <taxon>Pentapetalae</taxon>
        <taxon>asterids</taxon>
        <taxon>lamiids</taxon>
        <taxon>Boraginales</taxon>
        <taxon>Boraginaceae</taxon>
        <taxon>Boraginoideae</taxon>
        <taxon>Lithospermeae</taxon>
        <taxon>Lithospermum</taxon>
    </lineage>
</organism>
<keyword evidence="1" id="KW-0812">Transmembrane</keyword>
<feature type="transmembrane region" description="Helical" evidence="1">
    <location>
        <begin position="69"/>
        <end position="88"/>
    </location>
</feature>
<keyword evidence="3" id="KW-1185">Reference proteome</keyword>
<proteinExistence type="predicted"/>
<keyword evidence="1" id="KW-1133">Transmembrane helix</keyword>
<keyword evidence="1" id="KW-0472">Membrane</keyword>
<dbReference type="PROSITE" id="PS51257">
    <property type="entry name" value="PROKAR_LIPOPROTEIN"/>
    <property type="match status" value="1"/>
</dbReference>
<dbReference type="Proteomes" id="UP001454036">
    <property type="component" value="Unassembled WGS sequence"/>
</dbReference>
<reference evidence="2 3" key="1">
    <citation type="submission" date="2024-01" db="EMBL/GenBank/DDBJ databases">
        <title>The complete chloroplast genome sequence of Lithospermum erythrorhizon: insights into the phylogenetic relationship among Boraginaceae species and the maternal lineages of purple gromwells.</title>
        <authorList>
            <person name="Okada T."/>
            <person name="Watanabe K."/>
        </authorList>
    </citation>
    <scope>NUCLEOTIDE SEQUENCE [LARGE SCALE GENOMIC DNA]</scope>
</reference>
<evidence type="ECO:0000313" key="3">
    <source>
        <dbReference type="Proteomes" id="UP001454036"/>
    </source>
</evidence>
<dbReference type="EMBL" id="BAABME010004793">
    <property type="protein sequence ID" value="GAA0163571.1"/>
    <property type="molecule type" value="Genomic_DNA"/>
</dbReference>
<name>A0AAV3QK94_LITER</name>
<sequence>MGKSTTIFWIFDTGATIHATSTLGCLVDQFDDVACSLMLPDGSIMHSTRQGSDRSARAVIGAGERKGGLYYFCELLMTSAVSLLAIQIPELEL</sequence>
<protein>
    <submittedName>
        <fullName evidence="2">Uncharacterized protein</fullName>
    </submittedName>
</protein>
<evidence type="ECO:0000313" key="2">
    <source>
        <dbReference type="EMBL" id="GAA0163571.1"/>
    </source>
</evidence>